<dbReference type="EMBL" id="JAAFZH010000004">
    <property type="protein sequence ID" value="NDU95761.1"/>
    <property type="molecule type" value="Genomic_DNA"/>
</dbReference>
<evidence type="ECO:0000313" key="1">
    <source>
        <dbReference type="EMBL" id="NDU95761.1"/>
    </source>
</evidence>
<dbReference type="RefSeq" id="WP_163948407.1">
    <property type="nucleotide sequence ID" value="NZ_JAAFZH010000004.1"/>
</dbReference>
<evidence type="ECO:0000313" key="2">
    <source>
        <dbReference type="Proteomes" id="UP000474175"/>
    </source>
</evidence>
<comment type="caution">
    <text evidence="1">The sequence shown here is derived from an EMBL/GenBank/DDBJ whole genome shotgun (WGS) entry which is preliminary data.</text>
</comment>
<protein>
    <recommendedName>
        <fullName evidence="3">PD-(D/E)XK endonuclease-like domain-containing protein</fullName>
    </recommendedName>
</protein>
<keyword evidence="2" id="KW-1185">Reference proteome</keyword>
<reference evidence="1 2" key="1">
    <citation type="submission" date="2020-02" db="EMBL/GenBank/DDBJ databases">
        <title>Draft genome sequence of two Spirosoma agri KCTC 52727 and Spirosoma terrae KCTC 52035.</title>
        <authorList>
            <person name="Rojas J."/>
            <person name="Ambika Manirajan B."/>
            <person name="Suarez C."/>
            <person name="Ratering S."/>
            <person name="Schnell S."/>
        </authorList>
    </citation>
    <scope>NUCLEOTIDE SEQUENCE [LARGE SCALE GENOMIC DNA]</scope>
    <source>
        <strain evidence="1 2">KCTC 52035</strain>
    </source>
</reference>
<gene>
    <name evidence="1" type="ORF">GK108_12830</name>
</gene>
<organism evidence="1 2">
    <name type="scientific">Spirosoma terrae</name>
    <dbReference type="NCBI Taxonomy" id="1968276"/>
    <lineage>
        <taxon>Bacteria</taxon>
        <taxon>Pseudomonadati</taxon>
        <taxon>Bacteroidota</taxon>
        <taxon>Cytophagia</taxon>
        <taxon>Cytophagales</taxon>
        <taxon>Cytophagaceae</taxon>
        <taxon>Spirosoma</taxon>
    </lineage>
</organism>
<dbReference type="Proteomes" id="UP000474175">
    <property type="component" value="Unassembled WGS sequence"/>
</dbReference>
<dbReference type="AlphaFoldDB" id="A0A6L9L9F5"/>
<name>A0A6L9L9F5_9BACT</name>
<evidence type="ECO:0008006" key="3">
    <source>
        <dbReference type="Google" id="ProtNLM"/>
    </source>
</evidence>
<sequence>MVQAVRFDAEKHIYTNENNIRYTSATQLIGHYKQPFLEQYWSLYKAAQRVVQESKKSATWSQASRIIMQADKTETRLRQFLLAAYPAFFNKILHTQVVILQEWQETKDQACTKGTLFHNAREYEAYQLGYSILGNNELQGITQPKDRYTYDLAKLPDGYWPELLVFDHLEQTAGQIDRCWISTELVKPSTLNLVKQDGIYVWDTTDGPAIRYVDLDDWKTNKEIKKTNRYDKMQAPVAHLHDTNYWHYALQISIYGRMLERCGYTIRSTRFTHCLDDGTRIPYHTPYLRKEVTKLISDYRQKHGYNHSPESAPNPH</sequence>
<proteinExistence type="predicted"/>
<accession>A0A6L9L9F5</accession>